<dbReference type="InterPro" id="IPR017907">
    <property type="entry name" value="Znf_RING_CS"/>
</dbReference>
<dbReference type="AlphaFoldDB" id="A0A4Y7LM32"/>
<dbReference type="PROSITE" id="PS00518">
    <property type="entry name" value="ZF_RING_1"/>
    <property type="match status" value="1"/>
</dbReference>
<dbReference type="Gene3D" id="3.30.40.10">
    <property type="entry name" value="Zinc/RING finger domain, C3HC4 (zinc finger)"/>
    <property type="match status" value="1"/>
</dbReference>
<sequence length="329" mass="37657">MDDLTCPRCKTTKYRKPDMVLMVNVCGHALCQECVEQIYVKGSGNCLECSYPLKKSNFRVQMFEDSNVDKEVSIRRKVLKDFNKTREDFEELKDYNDYLEEVETIIFNLVFDKDIINTSKMIDTYKKENKDLIMRNQNKFKQDIEEMDEQLALEKQNQQEKSKMFNTAELEEKKQKAKAREKLIDELMFSNTDAKAIVASHAQSLAAVAAVKQELEKKPVAVKANQFSTGVQIGVRSSNTFLPLPKQADIPLYSYTRPVFDYNGPEPPLIERLGSLNYFTNIRAASVMERAGGYTEALSCCRALQEAMGGLFYSAKSTRNLPLNDTDMD</sequence>
<evidence type="ECO:0000256" key="7">
    <source>
        <dbReference type="ARBA" id="ARBA00077380"/>
    </source>
</evidence>
<dbReference type="PROSITE" id="PS50089">
    <property type="entry name" value="ZF_RING_2"/>
    <property type="match status" value="1"/>
</dbReference>
<keyword evidence="3 10" id="KW-0863">Zinc-finger</keyword>
<dbReference type="InterPro" id="IPR057657">
    <property type="entry name" value="MAT1_CAK-anch"/>
</dbReference>
<evidence type="ECO:0000256" key="1">
    <source>
        <dbReference type="ARBA" id="ARBA00004123"/>
    </source>
</evidence>
<evidence type="ECO:0000313" key="12">
    <source>
        <dbReference type="EMBL" id="SVE70010.1"/>
    </source>
</evidence>
<evidence type="ECO:0000259" key="11">
    <source>
        <dbReference type="PROSITE" id="PS50089"/>
    </source>
</evidence>
<name>A0A4Y7LM32_9CRUS</name>
<gene>
    <name evidence="12" type="primary">EOG090X0BPM</name>
</gene>
<protein>
    <recommendedName>
        <fullName evidence="6">CDK-activating kinase assembly factor MAT1</fullName>
    </recommendedName>
    <alternativeName>
        <fullName evidence="9">CDK7/cyclin-H assembly factor</fullName>
    </alternativeName>
    <alternativeName>
        <fullName evidence="7">Menage a trois</fullName>
    </alternativeName>
    <alternativeName>
        <fullName evidence="8">RING finger protein MAT1</fullName>
    </alternativeName>
</protein>
<dbReference type="GO" id="GO:0061575">
    <property type="term" value="F:cyclin-dependent protein serine/threonine kinase activator activity"/>
    <property type="evidence" value="ECO:0007669"/>
    <property type="project" value="InterPro"/>
</dbReference>
<dbReference type="NCBIfam" id="TIGR00570">
    <property type="entry name" value="cdk7"/>
    <property type="match status" value="1"/>
</dbReference>
<accession>A0A4Y7LM32</accession>
<evidence type="ECO:0000256" key="2">
    <source>
        <dbReference type="ARBA" id="ARBA00022723"/>
    </source>
</evidence>
<comment type="subcellular location">
    <subcellularLocation>
        <location evidence="1">Nucleus</location>
    </subcellularLocation>
</comment>
<proteinExistence type="evidence at transcript level"/>
<dbReference type="Pfam" id="PF06391">
    <property type="entry name" value="MAT1"/>
    <property type="match status" value="1"/>
</dbReference>
<dbReference type="CDD" id="cd16517">
    <property type="entry name" value="RING-HC_MAT1"/>
    <property type="match status" value="1"/>
</dbReference>
<evidence type="ECO:0000256" key="8">
    <source>
        <dbReference type="ARBA" id="ARBA00077720"/>
    </source>
</evidence>
<evidence type="ECO:0000256" key="3">
    <source>
        <dbReference type="ARBA" id="ARBA00022771"/>
    </source>
</evidence>
<keyword evidence="2" id="KW-0479">Metal-binding</keyword>
<evidence type="ECO:0000256" key="9">
    <source>
        <dbReference type="ARBA" id="ARBA00083888"/>
    </source>
</evidence>
<dbReference type="InterPro" id="IPR001841">
    <property type="entry name" value="Znf_RING"/>
</dbReference>
<organism evidence="12">
    <name type="scientific">Eubosmina coregoni</name>
    <dbReference type="NCBI Taxonomy" id="186181"/>
    <lineage>
        <taxon>Eukaryota</taxon>
        <taxon>Metazoa</taxon>
        <taxon>Ecdysozoa</taxon>
        <taxon>Arthropoda</taxon>
        <taxon>Crustacea</taxon>
        <taxon>Branchiopoda</taxon>
        <taxon>Diplostraca</taxon>
        <taxon>Cladocera</taxon>
        <taxon>Anomopoda</taxon>
        <taxon>Bosminidae</taxon>
        <taxon>Eubosmina</taxon>
    </lineage>
</organism>
<feature type="domain" description="RING-type" evidence="11">
    <location>
        <begin position="6"/>
        <end position="50"/>
    </location>
</feature>
<dbReference type="GO" id="GO:0008270">
    <property type="term" value="F:zinc ion binding"/>
    <property type="evidence" value="ECO:0007669"/>
    <property type="project" value="UniProtKB-KW"/>
</dbReference>
<evidence type="ECO:0000256" key="10">
    <source>
        <dbReference type="PROSITE-ProRule" id="PRU00175"/>
    </source>
</evidence>
<dbReference type="EMBL" id="LR000391">
    <property type="protein sequence ID" value="SVE70010.1"/>
    <property type="molecule type" value="mRNA"/>
</dbReference>
<keyword evidence="5" id="KW-0539">Nucleus</keyword>
<dbReference type="FunFam" id="3.30.40.10:FF:000037">
    <property type="entry name" value="Cdk-activating kinase assembly factor MAT1, centre"/>
    <property type="match status" value="1"/>
</dbReference>
<dbReference type="PANTHER" id="PTHR12683">
    <property type="entry name" value="CDK-ACTIVATING KINASE ASSEMBLY FACTOR MAT1"/>
    <property type="match status" value="1"/>
</dbReference>
<evidence type="ECO:0000256" key="4">
    <source>
        <dbReference type="ARBA" id="ARBA00022833"/>
    </source>
</evidence>
<dbReference type="InterPro" id="IPR013083">
    <property type="entry name" value="Znf_RING/FYVE/PHD"/>
</dbReference>
<dbReference type="PANTHER" id="PTHR12683:SF13">
    <property type="entry name" value="CDK-ACTIVATING KINASE ASSEMBLY FACTOR MAT1"/>
    <property type="match status" value="1"/>
</dbReference>
<dbReference type="GO" id="GO:0006289">
    <property type="term" value="P:nucleotide-excision repair"/>
    <property type="evidence" value="ECO:0007669"/>
    <property type="project" value="InterPro"/>
</dbReference>
<dbReference type="Pfam" id="PF17121">
    <property type="entry name" value="zf-C3HC4_5"/>
    <property type="match status" value="1"/>
</dbReference>
<dbReference type="SUPFAM" id="SSF57850">
    <property type="entry name" value="RING/U-box"/>
    <property type="match status" value="1"/>
</dbReference>
<keyword evidence="4" id="KW-0862">Zinc</keyword>
<dbReference type="InterPro" id="IPR015877">
    <property type="entry name" value="MAT1_centre"/>
</dbReference>
<dbReference type="Pfam" id="PF25811">
    <property type="entry name" value="CAK-anch_MAT1"/>
    <property type="match status" value="1"/>
</dbReference>
<evidence type="ECO:0000256" key="5">
    <source>
        <dbReference type="ARBA" id="ARBA00023242"/>
    </source>
</evidence>
<dbReference type="InterPro" id="IPR004575">
    <property type="entry name" value="MAT1/Tfb3"/>
</dbReference>
<dbReference type="GO" id="GO:0005675">
    <property type="term" value="C:transcription factor TFIIH holo complex"/>
    <property type="evidence" value="ECO:0007669"/>
    <property type="project" value="InterPro"/>
</dbReference>
<reference evidence="12" key="1">
    <citation type="submission" date="2018-08" db="EMBL/GenBank/DDBJ databases">
        <authorList>
            <person name="Cornetti L."/>
        </authorList>
    </citation>
    <scope>NUCLEOTIDE SEQUENCE</scope>
    <source>
        <strain evidence="12">FI-BAL1-1</strain>
    </source>
</reference>
<dbReference type="GO" id="GO:0006357">
    <property type="term" value="P:regulation of transcription by RNA polymerase II"/>
    <property type="evidence" value="ECO:0007669"/>
    <property type="project" value="TreeGrafter"/>
</dbReference>
<evidence type="ECO:0000256" key="6">
    <source>
        <dbReference type="ARBA" id="ARBA00074719"/>
    </source>
</evidence>